<dbReference type="PANTHER" id="PTHR30329:SF21">
    <property type="entry name" value="LIPOPROTEIN YIAD-RELATED"/>
    <property type="match status" value="1"/>
</dbReference>
<evidence type="ECO:0000256" key="5">
    <source>
        <dbReference type="SAM" id="MobiDB-lite"/>
    </source>
</evidence>
<dbReference type="GO" id="GO:0009279">
    <property type="term" value="C:cell outer membrane"/>
    <property type="evidence" value="ECO:0007669"/>
    <property type="project" value="UniProtKB-SubCell"/>
</dbReference>
<dbReference type="InterPro" id="IPR006665">
    <property type="entry name" value="OmpA-like"/>
</dbReference>
<dbReference type="PROSITE" id="PS51123">
    <property type="entry name" value="OMPA_2"/>
    <property type="match status" value="1"/>
</dbReference>
<evidence type="ECO:0000256" key="6">
    <source>
        <dbReference type="SAM" id="Phobius"/>
    </source>
</evidence>
<feature type="domain" description="OmpA-like" evidence="7">
    <location>
        <begin position="232"/>
        <end position="347"/>
    </location>
</feature>
<comment type="caution">
    <text evidence="8">The sequence shown here is derived from an EMBL/GenBank/DDBJ whole genome shotgun (WGS) entry which is preliminary data.</text>
</comment>
<dbReference type="EMBL" id="AHOR02000040">
    <property type="protein sequence ID" value="EMF81018.1"/>
    <property type="molecule type" value="Genomic_DNA"/>
</dbReference>
<organism evidence="8 9">
    <name type="scientific">Leptospira weilii serovar Topaz str. LT2116</name>
    <dbReference type="NCBI Taxonomy" id="1088540"/>
    <lineage>
        <taxon>Bacteria</taxon>
        <taxon>Pseudomonadati</taxon>
        <taxon>Spirochaetota</taxon>
        <taxon>Spirochaetia</taxon>
        <taxon>Leptospirales</taxon>
        <taxon>Leptospiraceae</taxon>
        <taxon>Leptospira</taxon>
    </lineage>
</organism>
<evidence type="ECO:0000313" key="9">
    <source>
        <dbReference type="Proteomes" id="UP000011770"/>
    </source>
</evidence>
<comment type="subcellular location">
    <subcellularLocation>
        <location evidence="1">Cell outer membrane</location>
    </subcellularLocation>
</comment>
<feature type="region of interest" description="Disordered" evidence="5">
    <location>
        <begin position="121"/>
        <end position="151"/>
    </location>
</feature>
<dbReference type="InterPro" id="IPR036737">
    <property type="entry name" value="OmpA-like_sf"/>
</dbReference>
<dbReference type="CDD" id="cd07185">
    <property type="entry name" value="OmpA_C-like"/>
    <property type="match status" value="1"/>
</dbReference>
<accession>M3EIZ2</accession>
<feature type="transmembrane region" description="Helical" evidence="6">
    <location>
        <begin position="168"/>
        <end position="188"/>
    </location>
</feature>
<evidence type="ECO:0000256" key="4">
    <source>
        <dbReference type="PROSITE-ProRule" id="PRU00473"/>
    </source>
</evidence>
<keyword evidence="6" id="KW-1133">Transmembrane helix</keyword>
<proteinExistence type="predicted"/>
<dbReference type="InterPro" id="IPR050330">
    <property type="entry name" value="Bact_OuterMem_StrucFunc"/>
</dbReference>
<dbReference type="SUPFAM" id="SSF103088">
    <property type="entry name" value="OmpA-like"/>
    <property type="match status" value="1"/>
</dbReference>
<evidence type="ECO:0000313" key="8">
    <source>
        <dbReference type="EMBL" id="EMF81018.1"/>
    </source>
</evidence>
<dbReference type="PRINTS" id="PR01021">
    <property type="entry name" value="OMPADOMAIN"/>
</dbReference>
<dbReference type="PANTHER" id="PTHR30329">
    <property type="entry name" value="STATOR ELEMENT OF FLAGELLAR MOTOR COMPLEX"/>
    <property type="match status" value="1"/>
</dbReference>
<dbReference type="InterPro" id="IPR006664">
    <property type="entry name" value="OMP_bac"/>
</dbReference>
<name>M3EIZ2_9LEPT</name>
<dbReference type="Gene3D" id="3.30.1330.60">
    <property type="entry name" value="OmpA-like domain"/>
    <property type="match status" value="1"/>
</dbReference>
<protein>
    <submittedName>
        <fullName evidence="8">OmpA family protein</fullName>
    </submittedName>
</protein>
<reference evidence="8 9" key="1">
    <citation type="submission" date="2013-01" db="EMBL/GenBank/DDBJ databases">
        <authorList>
            <person name="Harkins D.M."/>
            <person name="Durkin A.S."/>
            <person name="Brinkac L.M."/>
            <person name="Haft D.H."/>
            <person name="Selengut J.D."/>
            <person name="Sanka R."/>
            <person name="DePew J."/>
            <person name="Purushe J."/>
            <person name="Tulsiani S.M."/>
            <person name="Graham G.C."/>
            <person name="Burns M.-A."/>
            <person name="Dohnt M.F."/>
            <person name="Smythe L.D."/>
            <person name="McKay D.B."/>
            <person name="Craig S.B."/>
            <person name="Vinetz J.M."/>
            <person name="Sutton G.G."/>
            <person name="Nierman W.C."/>
            <person name="Fouts D.E."/>
        </authorList>
    </citation>
    <scope>NUCLEOTIDE SEQUENCE [LARGE SCALE GENOMIC DNA]</scope>
    <source>
        <strain evidence="8 9">LT2116</strain>
    </source>
</reference>
<evidence type="ECO:0000256" key="3">
    <source>
        <dbReference type="ARBA" id="ARBA00023237"/>
    </source>
</evidence>
<keyword evidence="6" id="KW-0812">Transmembrane</keyword>
<gene>
    <name evidence="8" type="ORF">LEP1GSC188_3533</name>
</gene>
<dbReference type="AlphaFoldDB" id="M3EIZ2"/>
<sequence length="347" mass="40128">MRRTNSSLNFDVAEIMARKTNYYAIKGRKYDRELIKLVEEFTSGKRNAKISVSNAKQLLKAVKDNNSYTDIEKHTIEYIRENYKFTEKADEWFRTEIRKWTAEKVQETKKEEAGESIVIDEEEAPGENFPSSWGEDKRDGSSEIPTKDYTNYIPTPSAKPHLKKDKTVPILIFLVGLLVLTGLIYFFWTLFSSENKDRSKEFGKTKTNSAIVKGKEKSSFSWFEKKHELSSNPKFREIESKVIRFEKNSIQIRKEAKPGLNRLSRWMKEDSSIRVKIIGHTSLEGTEAVNHRVSLLRAEMVRDYLAGNGISKDRFEIIPKGASVPIGDNSSEEGKEINRRVELRIRN</sequence>
<dbReference type="Proteomes" id="UP000011770">
    <property type="component" value="Unassembled WGS sequence"/>
</dbReference>
<keyword evidence="2 4" id="KW-0472">Membrane</keyword>
<evidence type="ECO:0000256" key="2">
    <source>
        <dbReference type="ARBA" id="ARBA00023136"/>
    </source>
</evidence>
<keyword evidence="3" id="KW-0998">Cell outer membrane</keyword>
<evidence type="ECO:0000256" key="1">
    <source>
        <dbReference type="ARBA" id="ARBA00004442"/>
    </source>
</evidence>
<dbReference type="Pfam" id="PF00691">
    <property type="entry name" value="OmpA"/>
    <property type="match status" value="1"/>
</dbReference>
<evidence type="ECO:0000259" key="7">
    <source>
        <dbReference type="PROSITE" id="PS51123"/>
    </source>
</evidence>